<dbReference type="Pfam" id="PF01978">
    <property type="entry name" value="TrmB"/>
    <property type="match status" value="1"/>
</dbReference>
<dbReference type="AlphaFoldDB" id="A0A1F5TDG4"/>
<dbReference type="PANTHER" id="PTHR34293:SF1">
    <property type="entry name" value="HTH-TYPE TRANSCRIPTIONAL REGULATOR TRMBL2"/>
    <property type="match status" value="1"/>
</dbReference>
<evidence type="ECO:0000313" key="3">
    <source>
        <dbReference type="Proteomes" id="UP000178656"/>
    </source>
</evidence>
<reference evidence="2 3" key="1">
    <citation type="journal article" date="2016" name="Nat. Commun.">
        <title>Thousands of microbial genomes shed light on interconnected biogeochemical processes in an aquifer system.</title>
        <authorList>
            <person name="Anantharaman K."/>
            <person name="Brown C.T."/>
            <person name="Hug L.A."/>
            <person name="Sharon I."/>
            <person name="Castelle C.J."/>
            <person name="Probst A.J."/>
            <person name="Thomas B.C."/>
            <person name="Singh A."/>
            <person name="Wilkins M.J."/>
            <person name="Karaoz U."/>
            <person name="Brodie E.L."/>
            <person name="Williams K.H."/>
            <person name="Hubbard S.S."/>
            <person name="Banfield J.F."/>
        </authorList>
    </citation>
    <scope>NUCLEOTIDE SEQUENCE [LARGE SCALE GENOMIC DNA]</scope>
</reference>
<comment type="caution">
    <text evidence="2">The sequence shown here is derived from an EMBL/GenBank/DDBJ whole genome shotgun (WGS) entry which is preliminary data.</text>
</comment>
<dbReference type="InterPro" id="IPR036390">
    <property type="entry name" value="WH_DNA-bd_sf"/>
</dbReference>
<protein>
    <recommendedName>
        <fullName evidence="1">Transcription regulator TrmB N-terminal domain-containing protein</fullName>
    </recommendedName>
</protein>
<dbReference type="InterPro" id="IPR036388">
    <property type="entry name" value="WH-like_DNA-bd_sf"/>
</dbReference>
<dbReference type="InterPro" id="IPR002831">
    <property type="entry name" value="Tscrpt_reg_TrmB_N"/>
</dbReference>
<organism evidence="2 3">
    <name type="scientific">Candidatus Falkowbacteria bacterium RIFOXYC2_FULL_48_21</name>
    <dbReference type="NCBI Taxonomy" id="1798005"/>
    <lineage>
        <taxon>Bacteria</taxon>
        <taxon>Candidatus Falkowiibacteriota</taxon>
    </lineage>
</organism>
<dbReference type="EMBL" id="MFGM01000026">
    <property type="protein sequence ID" value="OGF37024.1"/>
    <property type="molecule type" value="Genomic_DNA"/>
</dbReference>
<evidence type="ECO:0000259" key="1">
    <source>
        <dbReference type="Pfam" id="PF01978"/>
    </source>
</evidence>
<dbReference type="Gene3D" id="1.10.10.10">
    <property type="entry name" value="Winged helix-like DNA-binding domain superfamily/Winged helix DNA-binding domain"/>
    <property type="match status" value="1"/>
</dbReference>
<feature type="domain" description="Transcription regulator TrmB N-terminal" evidence="1">
    <location>
        <begin position="7"/>
        <end position="66"/>
    </location>
</feature>
<proteinExistence type="predicted"/>
<dbReference type="PANTHER" id="PTHR34293">
    <property type="entry name" value="HTH-TYPE TRANSCRIPTIONAL REGULATOR TRMBL2"/>
    <property type="match status" value="1"/>
</dbReference>
<accession>A0A1F5TDG4</accession>
<dbReference type="Proteomes" id="UP000178656">
    <property type="component" value="Unassembled WGS sequence"/>
</dbReference>
<sequence length="241" mass="27766">MTLLTTLQNLGIQEKQAKVYLACLELGSATIQELAQKSKVKRTSIYNFLEEIKDLGLVTEVKEGKKLLLVPENPEAVVKRAEQRVNEVKKSLPEILSIFNRPAKKPKVRFYQGLDGLKQVYNDYAVPNQPIYGFSDYEKMFEALPESFLWPTAENRVKNNCRFYCIAKDGKMGRVVQSKDKEQLRETRLVPEIDFETEINIYSNKVSLISFRKPYAAVIIEDEAIAKTLKSVWNLVWQNLK</sequence>
<dbReference type="SUPFAM" id="SSF46785">
    <property type="entry name" value="Winged helix' DNA-binding domain"/>
    <property type="match status" value="1"/>
</dbReference>
<name>A0A1F5TDG4_9BACT</name>
<dbReference type="InterPro" id="IPR051797">
    <property type="entry name" value="TrmB-like"/>
</dbReference>
<evidence type="ECO:0000313" key="2">
    <source>
        <dbReference type="EMBL" id="OGF37024.1"/>
    </source>
</evidence>
<gene>
    <name evidence="2" type="ORF">A2482_02525</name>
</gene>